<protein>
    <submittedName>
        <fullName evidence="1">Uncharacterized protein</fullName>
    </submittedName>
</protein>
<evidence type="ECO:0000313" key="1">
    <source>
        <dbReference type="EMBL" id="KAL1618962.1"/>
    </source>
</evidence>
<gene>
    <name evidence="1" type="ORF">SLS56_010333</name>
</gene>
<keyword evidence="2" id="KW-1185">Reference proteome</keyword>
<dbReference type="InterPro" id="IPR011008">
    <property type="entry name" value="Dimeric_a/b-barrel"/>
</dbReference>
<dbReference type="SUPFAM" id="SSF54909">
    <property type="entry name" value="Dimeric alpha+beta barrel"/>
    <property type="match status" value="1"/>
</dbReference>
<proteinExistence type="predicted"/>
<dbReference type="Proteomes" id="UP001521116">
    <property type="component" value="Unassembled WGS sequence"/>
</dbReference>
<dbReference type="EMBL" id="JAJVDC020000197">
    <property type="protein sequence ID" value="KAL1618962.1"/>
    <property type="molecule type" value="Genomic_DNA"/>
</dbReference>
<comment type="caution">
    <text evidence="1">The sequence shown here is derived from an EMBL/GenBank/DDBJ whole genome shotgun (WGS) entry which is preliminary data.</text>
</comment>
<sequence>MEPLTPRFYVVARVVGSDGSFKRWSELLVHLCAVSATEPQGTTYYWGQDLDGEPNTLWGLEGYSHAVGFFLGHPASEVFKTQMAFVDTEKLLREDYDLHYYDAFGGFLKRDEDPERDSKTGFVAVYHFWAKDKELREAILGLLRSLASKTRNSTAGDAVQSCQVLRECNDETMATLWLR</sequence>
<organism evidence="1 2">
    <name type="scientific">Neofusicoccum ribis</name>
    <dbReference type="NCBI Taxonomy" id="45134"/>
    <lineage>
        <taxon>Eukaryota</taxon>
        <taxon>Fungi</taxon>
        <taxon>Dikarya</taxon>
        <taxon>Ascomycota</taxon>
        <taxon>Pezizomycotina</taxon>
        <taxon>Dothideomycetes</taxon>
        <taxon>Dothideomycetes incertae sedis</taxon>
        <taxon>Botryosphaeriales</taxon>
        <taxon>Botryosphaeriaceae</taxon>
        <taxon>Neofusicoccum</taxon>
    </lineage>
</organism>
<name>A0ABR3SES3_9PEZI</name>
<reference evidence="1 2" key="1">
    <citation type="submission" date="2024-02" db="EMBL/GenBank/DDBJ databases">
        <title>De novo assembly and annotation of 12 fungi associated with fruit tree decline syndrome in Ontario, Canada.</title>
        <authorList>
            <person name="Sulman M."/>
            <person name="Ellouze W."/>
            <person name="Ilyukhin E."/>
        </authorList>
    </citation>
    <scope>NUCLEOTIDE SEQUENCE [LARGE SCALE GENOMIC DNA]</scope>
    <source>
        <strain evidence="1 2">M1-105</strain>
    </source>
</reference>
<accession>A0ABR3SES3</accession>
<evidence type="ECO:0000313" key="2">
    <source>
        <dbReference type="Proteomes" id="UP001521116"/>
    </source>
</evidence>